<evidence type="ECO:0000313" key="10">
    <source>
        <dbReference type="EMBL" id="CAH2036327.1"/>
    </source>
</evidence>
<dbReference type="AlphaFoldDB" id="A0AAU9RA60"/>
<proteinExistence type="inferred from homology"/>
<dbReference type="GO" id="GO:0008320">
    <property type="term" value="F:protein transmembrane transporter activity"/>
    <property type="evidence" value="ECO:0007669"/>
    <property type="project" value="InterPro"/>
</dbReference>
<evidence type="ECO:0000256" key="8">
    <source>
        <dbReference type="ARBA" id="ARBA00023128"/>
    </source>
</evidence>
<evidence type="ECO:0000256" key="3">
    <source>
        <dbReference type="ARBA" id="ARBA00022448"/>
    </source>
</evidence>
<evidence type="ECO:0000256" key="7">
    <source>
        <dbReference type="ARBA" id="ARBA00022927"/>
    </source>
</evidence>
<keyword evidence="5" id="KW-0812">Transmembrane</keyword>
<dbReference type="InterPro" id="IPR023614">
    <property type="entry name" value="Porin_dom_sf"/>
</dbReference>
<dbReference type="GO" id="GO:0030150">
    <property type="term" value="P:protein import into mitochondrial matrix"/>
    <property type="evidence" value="ECO:0007669"/>
    <property type="project" value="InterPro"/>
</dbReference>
<dbReference type="Proteomes" id="UP000836841">
    <property type="component" value="Chromosome 1"/>
</dbReference>
<dbReference type="InterPro" id="IPR037930">
    <property type="entry name" value="Tom40"/>
</dbReference>
<reference evidence="10 11" key="1">
    <citation type="submission" date="2022-03" db="EMBL/GenBank/DDBJ databases">
        <authorList>
            <person name="Nunn A."/>
            <person name="Chopra R."/>
            <person name="Nunn A."/>
            <person name="Contreras Garrido A."/>
        </authorList>
    </citation>
    <scope>NUCLEOTIDE SEQUENCE [LARGE SCALE GENOMIC DNA]</scope>
</reference>
<evidence type="ECO:0000256" key="4">
    <source>
        <dbReference type="ARBA" id="ARBA00022452"/>
    </source>
</evidence>
<keyword evidence="3" id="KW-0813">Transport</keyword>
<evidence type="ECO:0000256" key="5">
    <source>
        <dbReference type="ARBA" id="ARBA00022692"/>
    </source>
</evidence>
<accession>A0AAU9RA60</accession>
<comment type="similarity">
    <text evidence="2">Belongs to the Tom40 family.</text>
</comment>
<organism evidence="10 11">
    <name type="scientific">Thlaspi arvense</name>
    <name type="common">Field penny-cress</name>
    <dbReference type="NCBI Taxonomy" id="13288"/>
    <lineage>
        <taxon>Eukaryota</taxon>
        <taxon>Viridiplantae</taxon>
        <taxon>Streptophyta</taxon>
        <taxon>Embryophyta</taxon>
        <taxon>Tracheophyta</taxon>
        <taxon>Spermatophyta</taxon>
        <taxon>Magnoliopsida</taxon>
        <taxon>eudicotyledons</taxon>
        <taxon>Gunneridae</taxon>
        <taxon>Pentapetalae</taxon>
        <taxon>rosids</taxon>
        <taxon>malvids</taxon>
        <taxon>Brassicales</taxon>
        <taxon>Brassicaceae</taxon>
        <taxon>Thlaspideae</taxon>
        <taxon>Thlaspi</taxon>
    </lineage>
</organism>
<comment type="subcellular location">
    <subcellularLocation>
        <location evidence="1">Mitochondrion outer membrane</location>
        <topology evidence="1">Multi-pass membrane protein</topology>
    </subcellularLocation>
</comment>
<keyword evidence="8" id="KW-0496">Mitochondrion</keyword>
<dbReference type="GO" id="GO:0005741">
    <property type="term" value="C:mitochondrial outer membrane"/>
    <property type="evidence" value="ECO:0007669"/>
    <property type="project" value="UniProtKB-SubCell"/>
</dbReference>
<dbReference type="InterPro" id="IPR027246">
    <property type="entry name" value="Porin_Euk/Tom40"/>
</dbReference>
<dbReference type="EMBL" id="OU466857">
    <property type="protein sequence ID" value="CAH2036327.1"/>
    <property type="molecule type" value="Genomic_DNA"/>
</dbReference>
<evidence type="ECO:0000256" key="2">
    <source>
        <dbReference type="ARBA" id="ARBA00010510"/>
    </source>
</evidence>
<keyword evidence="11" id="KW-1185">Reference proteome</keyword>
<evidence type="ECO:0000313" key="11">
    <source>
        <dbReference type="Proteomes" id="UP000836841"/>
    </source>
</evidence>
<keyword evidence="4" id="KW-1134">Transmembrane beta strand</keyword>
<keyword evidence="6" id="KW-1000">Mitochondrion outer membrane</keyword>
<evidence type="ECO:0000256" key="9">
    <source>
        <dbReference type="ARBA" id="ARBA00023136"/>
    </source>
</evidence>
<dbReference type="PANTHER" id="PTHR10802">
    <property type="entry name" value="MITOCHONDRIAL IMPORT RECEPTOR SUBUNIT TOM40"/>
    <property type="match status" value="1"/>
</dbReference>
<sequence>MVINTIQHVASGQVSSSGVAMMNYVHKVSDRVSLAADFMYDAMSRDATASVGYDYILRQSRLRGKIDSNETTSAHLEERLPIGDGLCCILSAQVDHLKKDYKFGFSVKLVTGYDTEV</sequence>
<name>A0AAU9RA60_THLAR</name>
<protein>
    <submittedName>
        <fullName evidence="10">Uncharacterized protein</fullName>
    </submittedName>
</protein>
<gene>
    <name evidence="10" type="ORF">TAV2_LOCUS1721</name>
</gene>
<evidence type="ECO:0000256" key="6">
    <source>
        <dbReference type="ARBA" id="ARBA00022787"/>
    </source>
</evidence>
<keyword evidence="7" id="KW-0653">Protein transport</keyword>
<dbReference type="Gene3D" id="2.40.160.10">
    <property type="entry name" value="Porin"/>
    <property type="match status" value="1"/>
</dbReference>
<evidence type="ECO:0000256" key="1">
    <source>
        <dbReference type="ARBA" id="ARBA00004374"/>
    </source>
</evidence>
<dbReference type="Pfam" id="PF01459">
    <property type="entry name" value="Porin_3"/>
    <property type="match status" value="1"/>
</dbReference>
<keyword evidence="9" id="KW-0472">Membrane</keyword>